<feature type="domain" description="Ubiquinol-cytochrome c chaperone" evidence="2">
    <location>
        <begin position="34"/>
        <end position="163"/>
    </location>
</feature>
<sequence length="181" mass="21719">MIFNKNYNSILIEKIYQNIIERSRLKYFYLDKEVDDALESRFDLIIFHSFIIFQFFREMEINNNSLPQDLFDFMFNDFENNLREMGFGDVAVNKKMKVFISAFYGRISNYSKGIQMYRIQKNKQKLFDTVKGNIYKNKKVSSTSVDFFVEYLLLSLDKFMNSTLENNISTTFEFVTLEKIK</sequence>
<evidence type="ECO:0000256" key="1">
    <source>
        <dbReference type="ARBA" id="ARBA00006407"/>
    </source>
</evidence>
<dbReference type="PANTHER" id="PTHR12184:SF1">
    <property type="entry name" value="UBIQUINOL-CYTOCHROME-C REDUCTASE COMPLEX ASSEMBLY FACTOR 1"/>
    <property type="match status" value="1"/>
</dbReference>
<reference evidence="3" key="1">
    <citation type="submission" date="2018-05" db="EMBL/GenBank/DDBJ databases">
        <authorList>
            <person name="Lanie J.A."/>
            <person name="Ng W.-L."/>
            <person name="Kazmierczak K.M."/>
            <person name="Andrzejewski T.M."/>
            <person name="Davidsen T.M."/>
            <person name="Wayne K.J."/>
            <person name="Tettelin H."/>
            <person name="Glass J.I."/>
            <person name="Rusch D."/>
            <person name="Podicherti R."/>
            <person name="Tsui H.-C.T."/>
            <person name="Winkler M.E."/>
        </authorList>
    </citation>
    <scope>NUCLEOTIDE SEQUENCE</scope>
</reference>
<protein>
    <recommendedName>
        <fullName evidence="2">Ubiquinol-cytochrome c chaperone domain-containing protein</fullName>
    </recommendedName>
</protein>
<evidence type="ECO:0000259" key="2">
    <source>
        <dbReference type="Pfam" id="PF03981"/>
    </source>
</evidence>
<dbReference type="AlphaFoldDB" id="A0A382V5W8"/>
<dbReference type="InterPro" id="IPR007129">
    <property type="entry name" value="Ubiqinol_cyt_c_chaperone_CPB3"/>
</dbReference>
<proteinExistence type="inferred from homology"/>
<dbReference type="EMBL" id="UINC01149386">
    <property type="protein sequence ID" value="SVD41827.1"/>
    <property type="molecule type" value="Genomic_DNA"/>
</dbReference>
<evidence type="ECO:0000313" key="3">
    <source>
        <dbReference type="EMBL" id="SVD41827.1"/>
    </source>
</evidence>
<dbReference type="InterPro" id="IPR021150">
    <property type="entry name" value="Ubiq_cyt_c_chap"/>
</dbReference>
<gene>
    <name evidence="3" type="ORF">METZ01_LOCUS394681</name>
</gene>
<accession>A0A382V5W8</accession>
<comment type="similarity">
    <text evidence="1">Belongs to the CBP3 family.</text>
</comment>
<dbReference type="PANTHER" id="PTHR12184">
    <property type="entry name" value="UBIQUINOL-CYTOCHROME C REDUCTASE COMPLEX ASSEMBLY FACTOR 1 FAMILY MEMBER"/>
    <property type="match status" value="1"/>
</dbReference>
<name>A0A382V5W8_9ZZZZ</name>
<organism evidence="3">
    <name type="scientific">marine metagenome</name>
    <dbReference type="NCBI Taxonomy" id="408172"/>
    <lineage>
        <taxon>unclassified sequences</taxon>
        <taxon>metagenomes</taxon>
        <taxon>ecological metagenomes</taxon>
    </lineage>
</organism>
<dbReference type="Pfam" id="PF03981">
    <property type="entry name" value="Ubiq_cyt_C_chap"/>
    <property type="match status" value="1"/>
</dbReference>